<evidence type="ECO:0000313" key="3">
    <source>
        <dbReference type="EMBL" id="TDS14532.1"/>
    </source>
</evidence>
<dbReference type="RefSeq" id="WP_133639596.1">
    <property type="nucleotide sequence ID" value="NZ_SNZV01000003.1"/>
</dbReference>
<dbReference type="PANTHER" id="PTHR11712:SF336">
    <property type="entry name" value="3-OXOACYL-[ACYL-CARRIER-PROTEIN] SYNTHASE, MITOCHONDRIAL"/>
    <property type="match status" value="1"/>
</dbReference>
<dbReference type="GO" id="GO:0006633">
    <property type="term" value="P:fatty acid biosynthetic process"/>
    <property type="evidence" value="ECO:0007669"/>
    <property type="project" value="TreeGrafter"/>
</dbReference>
<protein>
    <submittedName>
        <fullName evidence="3">3-oxoacyl-(Acyl-carrier-protein) synthase</fullName>
    </submittedName>
</protein>
<gene>
    <name evidence="3" type="ORF">B0I21_10325</name>
</gene>
<dbReference type="InterPro" id="IPR016039">
    <property type="entry name" value="Thiolase-like"/>
</dbReference>
<dbReference type="Gene3D" id="3.40.47.10">
    <property type="match status" value="1"/>
</dbReference>
<name>A0A4R7D2L8_9SPHI</name>
<dbReference type="InterPro" id="IPR014030">
    <property type="entry name" value="Ketoacyl_synth_N"/>
</dbReference>
<feature type="domain" description="Beta-ketoacyl synthase-like N-terminal" evidence="2">
    <location>
        <begin position="45"/>
        <end position="213"/>
    </location>
</feature>
<sequence length="353" mass="38965">MKRSIYINGIGAVTAQGVWRADFFVESHPLQHAVNAVQQPSYKELISPAMARRMSRGIKMGIYAAQQALDEAHITIPDAIITGTGLGCSEDSEKFLRNVLDNEEQFLTPTAFIQSTHNTVAAQIALRLGCKGYNFTYVNRSVSFESAVLDALMQLHDGEASSILVGAVDEISDHTARLLQLIGYIKPSDVHETVKESKSPGANYAESATFFTLSQEKTAQSYCEILDLCLQNKVSQSELPTFVDKFLKKNGLQLQDIDALVLGYSGDSDFDGWYEQAEQLFDATVSLYYKHLVGQCDTSSAFGLAMAAQFVSDQAIPETAQYNTTTLDRPLKNVLLYNQFRGEDHSLVLVRSC</sequence>
<dbReference type="Proteomes" id="UP000294752">
    <property type="component" value="Unassembled WGS sequence"/>
</dbReference>
<dbReference type="EMBL" id="SNZV01000003">
    <property type="protein sequence ID" value="TDS14532.1"/>
    <property type="molecule type" value="Genomic_DNA"/>
</dbReference>
<dbReference type="Pfam" id="PF00109">
    <property type="entry name" value="ketoacyl-synt"/>
    <property type="match status" value="1"/>
</dbReference>
<evidence type="ECO:0000313" key="4">
    <source>
        <dbReference type="Proteomes" id="UP000294752"/>
    </source>
</evidence>
<organism evidence="3 4">
    <name type="scientific">Sphingobacterium paludis</name>
    <dbReference type="NCBI Taxonomy" id="1476465"/>
    <lineage>
        <taxon>Bacteria</taxon>
        <taxon>Pseudomonadati</taxon>
        <taxon>Bacteroidota</taxon>
        <taxon>Sphingobacteriia</taxon>
        <taxon>Sphingobacteriales</taxon>
        <taxon>Sphingobacteriaceae</taxon>
        <taxon>Sphingobacterium</taxon>
    </lineage>
</organism>
<dbReference type="OrthoDB" id="1404523at2"/>
<dbReference type="GO" id="GO:0004315">
    <property type="term" value="F:3-oxoacyl-[acyl-carrier-protein] synthase activity"/>
    <property type="evidence" value="ECO:0007669"/>
    <property type="project" value="TreeGrafter"/>
</dbReference>
<accession>A0A4R7D2L8</accession>
<evidence type="ECO:0000259" key="2">
    <source>
        <dbReference type="Pfam" id="PF00109"/>
    </source>
</evidence>
<dbReference type="PANTHER" id="PTHR11712">
    <property type="entry name" value="POLYKETIDE SYNTHASE-RELATED"/>
    <property type="match status" value="1"/>
</dbReference>
<dbReference type="GO" id="GO:0005829">
    <property type="term" value="C:cytosol"/>
    <property type="evidence" value="ECO:0007669"/>
    <property type="project" value="TreeGrafter"/>
</dbReference>
<keyword evidence="4" id="KW-1185">Reference proteome</keyword>
<dbReference type="InterPro" id="IPR000794">
    <property type="entry name" value="Beta-ketoacyl_synthase"/>
</dbReference>
<dbReference type="AlphaFoldDB" id="A0A4R7D2L8"/>
<proteinExistence type="predicted"/>
<comment type="caution">
    <text evidence="3">The sequence shown here is derived from an EMBL/GenBank/DDBJ whole genome shotgun (WGS) entry which is preliminary data.</text>
</comment>
<dbReference type="SUPFAM" id="SSF53901">
    <property type="entry name" value="Thiolase-like"/>
    <property type="match status" value="1"/>
</dbReference>
<evidence type="ECO:0000256" key="1">
    <source>
        <dbReference type="ARBA" id="ARBA00022679"/>
    </source>
</evidence>
<reference evidence="3 4" key="1">
    <citation type="submission" date="2019-03" db="EMBL/GenBank/DDBJ databases">
        <title>Genomic Encyclopedia of Type Strains, Phase III (KMG-III): the genomes of soil and plant-associated and newly described type strains.</title>
        <authorList>
            <person name="Whitman W."/>
        </authorList>
    </citation>
    <scope>NUCLEOTIDE SEQUENCE [LARGE SCALE GENOMIC DNA]</scope>
    <source>
        <strain evidence="3 4">CGMCC 1.12801</strain>
    </source>
</reference>
<keyword evidence="1" id="KW-0808">Transferase</keyword>